<dbReference type="CDD" id="cd02440">
    <property type="entry name" value="AdoMet_MTases"/>
    <property type="match status" value="1"/>
</dbReference>
<comment type="caution">
    <text evidence="2">The sequence shown here is derived from an EMBL/GenBank/DDBJ whole genome shotgun (WGS) entry which is preliminary data.</text>
</comment>
<evidence type="ECO:0000313" key="3">
    <source>
        <dbReference type="Proteomes" id="UP000284842"/>
    </source>
</evidence>
<evidence type="ECO:0000256" key="1">
    <source>
        <dbReference type="SAM" id="MobiDB-lite"/>
    </source>
</evidence>
<dbReference type="EMBL" id="NHTK01001363">
    <property type="protein sequence ID" value="PPQ99299.1"/>
    <property type="molecule type" value="Genomic_DNA"/>
</dbReference>
<dbReference type="Proteomes" id="UP000284842">
    <property type="component" value="Unassembled WGS sequence"/>
</dbReference>
<keyword evidence="3" id="KW-1185">Reference proteome</keyword>
<dbReference type="AlphaFoldDB" id="A0A409Y8K2"/>
<dbReference type="STRING" id="181874.A0A409Y8K2"/>
<dbReference type="InterPro" id="IPR029063">
    <property type="entry name" value="SAM-dependent_MTases_sf"/>
</dbReference>
<dbReference type="Gene3D" id="3.40.50.150">
    <property type="entry name" value="Vaccinia Virus protein VP39"/>
    <property type="match status" value="1"/>
</dbReference>
<dbReference type="SUPFAM" id="SSF53335">
    <property type="entry name" value="S-adenosyl-L-methionine-dependent methyltransferases"/>
    <property type="match status" value="1"/>
</dbReference>
<name>A0A409Y8K2_9AGAR</name>
<protein>
    <recommendedName>
        <fullName evidence="4">Methyltransferase domain-containing protein</fullName>
    </recommendedName>
</protein>
<gene>
    <name evidence="2" type="ORF">CVT24_009167</name>
</gene>
<feature type="region of interest" description="Disordered" evidence="1">
    <location>
        <begin position="1"/>
        <end position="39"/>
    </location>
</feature>
<accession>A0A409Y8K2</accession>
<organism evidence="2 3">
    <name type="scientific">Panaeolus cyanescens</name>
    <dbReference type="NCBI Taxonomy" id="181874"/>
    <lineage>
        <taxon>Eukaryota</taxon>
        <taxon>Fungi</taxon>
        <taxon>Dikarya</taxon>
        <taxon>Basidiomycota</taxon>
        <taxon>Agaricomycotina</taxon>
        <taxon>Agaricomycetes</taxon>
        <taxon>Agaricomycetidae</taxon>
        <taxon>Agaricales</taxon>
        <taxon>Agaricineae</taxon>
        <taxon>Galeropsidaceae</taxon>
        <taxon>Panaeolus</taxon>
    </lineage>
</organism>
<evidence type="ECO:0000313" key="2">
    <source>
        <dbReference type="EMBL" id="PPQ99299.1"/>
    </source>
</evidence>
<sequence length="365" mass="41907">MHQTDMDYDSDQDSDIRSTTDFSGMSVSSKPTTVIDGSMRSASPAPSVLSFTSSFREHLFKEEYGRNLNAYSDVYKLPADEEELTRLDEQHNMLISVMGGKYVAPMYEVMVDDTPGEPKAVLDLGSGSGTWIMDVVRDWPNCTAVAVDLIPLQIPSEVDDINLGLEHFYGDFNVVHSRLISYGIKDYHRLVDQISHVLRPRGLVFFMELDFHAYDEHDRKIEAASEFDYQPPWWSCWFRLLRFAIQNNGGDVDAAPNIIKWVQDHPAFEEVVYKDFFLPIIPRPRNPERETPAQAQFYQKVFNDLMAFHKSCRPLLLGSGIPEDMLDDLDRRCLQESAEGRIPQFTHIECVWARKKANVDEEHTK</sequence>
<evidence type="ECO:0008006" key="4">
    <source>
        <dbReference type="Google" id="ProtNLM"/>
    </source>
</evidence>
<reference evidence="2 3" key="1">
    <citation type="journal article" date="2018" name="Evol. Lett.">
        <title>Horizontal gene cluster transfer increased hallucinogenic mushroom diversity.</title>
        <authorList>
            <person name="Reynolds H.T."/>
            <person name="Vijayakumar V."/>
            <person name="Gluck-Thaler E."/>
            <person name="Korotkin H.B."/>
            <person name="Matheny P.B."/>
            <person name="Slot J.C."/>
        </authorList>
    </citation>
    <scope>NUCLEOTIDE SEQUENCE [LARGE SCALE GENOMIC DNA]</scope>
    <source>
        <strain evidence="2 3">2629</strain>
    </source>
</reference>
<feature type="compositionally biased region" description="Acidic residues" evidence="1">
    <location>
        <begin position="1"/>
        <end position="13"/>
    </location>
</feature>
<dbReference type="OrthoDB" id="2013972at2759"/>
<dbReference type="InParanoid" id="A0A409Y8K2"/>
<feature type="compositionally biased region" description="Polar residues" evidence="1">
    <location>
        <begin position="19"/>
        <end position="32"/>
    </location>
</feature>
<dbReference type="Pfam" id="PF13489">
    <property type="entry name" value="Methyltransf_23"/>
    <property type="match status" value="1"/>
</dbReference>
<proteinExistence type="predicted"/>